<sequence length="975" mass="98881" precursor="true">MPRTRTRPRFGRALVPILATLTLTAATVLPATASAAGADPSQSTATAPAATSTAASLTQAFAAGRHVDDTAIGGIRDGSLHTGAADGRTWAIAAFATAETAKPQEAVGLQDADTGVFVQTGSSWHLVSTGLYGCAVGLPAALKTAWGISASSVCTGSAPAEQAQARKALAADTQAATTPADTTPLGQKIADIALSQVGVQTDPPVPNFSTIDCDPYSTLVAGFSSDSDGCGFDSSFNVRNQNETWCADFAKWVWQQAGVTADMNTLNAGAVSFHTWAVHQGQNPQANSGTPEPGDAVLFYSPGRLPNGFADHVGLVSAVHPDGSIDMVNGDFSGGAAVNVQYDQNITDLAAFAASVEGPGEQWALVTPPTTAQQPNPAGTMDAATVAVDGATARFHASGSVPGGTITGYYWTFGDTRMTNETGADVTHVFSEPGTYTATVTITSSFGTTTTVRKNIQVLAASAAIATAPTDQIWYDPLPVVQYTFVRSQGGLAVDYWNGGQWIQWSVPGTPDATGNITALTFPDAANRWVNTAHAFYRTAGGGLAETTQTPTGWQTQALPGTAIAGGAVNATTTADGSVEVFFVNAHRQLSADVQSASGWTTHVLDPAPVAQPGSLVLADTTSGPVILGIGPGGLVTSSTDIGPAWITVPMAAFAAKGSSLAAATTASGTAEVFYTTPSGTLGTATQDGPRWKPSTLPGSPAAKTGKSATTYLLPSVLPAVVGDFPQPPGTLTDTSVSAPLGMEVFYLTASGAPGVTYNDGTGWQTKTLPGSADGIVGASAYQVDEEPSNLYLTTGSTITEETTGARSGDPSGSWSTAPALPTAPSTWANQIVLYAADAADATTARAAADAAGLPAQQVTTSFATAWADTLDGNYLVYAVGTPAVRALYSNVCNWANPSDLPGPGTPFSYGVDPVNSVAQLGAGNFVNAAGATATDTQAIATDLAYYALHGVLPPGVTSVPPQVGAPYACMGSPS</sequence>
<dbReference type="SUPFAM" id="SSF89372">
    <property type="entry name" value="Fucose-specific lectin"/>
    <property type="match status" value="1"/>
</dbReference>
<dbReference type="InterPro" id="IPR000601">
    <property type="entry name" value="PKD_dom"/>
</dbReference>
<feature type="domain" description="PKD" evidence="3">
    <location>
        <begin position="403"/>
        <end position="465"/>
    </location>
</feature>
<feature type="region of interest" description="Disordered" evidence="1">
    <location>
        <begin position="682"/>
        <end position="705"/>
    </location>
</feature>
<dbReference type="Gene3D" id="2.60.40.10">
    <property type="entry name" value="Immunoglobulins"/>
    <property type="match status" value="1"/>
</dbReference>
<dbReference type="Gene3D" id="2.120.10.70">
    <property type="entry name" value="Fucose-specific lectin"/>
    <property type="match status" value="2"/>
</dbReference>
<evidence type="ECO:0000256" key="1">
    <source>
        <dbReference type="SAM" id="MobiDB-lite"/>
    </source>
</evidence>
<feature type="chain" id="PRO_5039484445" evidence="2">
    <location>
        <begin position="36"/>
        <end position="975"/>
    </location>
</feature>
<proteinExistence type="predicted"/>
<accession>C7Q9W8</accession>
<dbReference type="GO" id="GO:0005975">
    <property type="term" value="P:carbohydrate metabolic process"/>
    <property type="evidence" value="ECO:0007669"/>
    <property type="project" value="UniProtKB-ARBA"/>
</dbReference>
<feature type="domain" description="Peptidase C51" evidence="4">
    <location>
        <begin position="221"/>
        <end position="354"/>
    </location>
</feature>
<organism evidence="5 6">
    <name type="scientific">Catenulispora acidiphila (strain DSM 44928 / JCM 14897 / NBRC 102108 / NRRL B-24433 / ID139908)</name>
    <dbReference type="NCBI Taxonomy" id="479433"/>
    <lineage>
        <taxon>Bacteria</taxon>
        <taxon>Bacillati</taxon>
        <taxon>Actinomycetota</taxon>
        <taxon>Actinomycetes</taxon>
        <taxon>Catenulisporales</taxon>
        <taxon>Catenulisporaceae</taxon>
        <taxon>Catenulispora</taxon>
    </lineage>
</organism>
<protein>
    <submittedName>
        <fullName evidence="5">PKD domain containing protein</fullName>
    </submittedName>
</protein>
<dbReference type="InterPro" id="IPR007921">
    <property type="entry name" value="CHAP_dom"/>
</dbReference>
<keyword evidence="6" id="KW-1185">Reference proteome</keyword>
<gene>
    <name evidence="5" type="ordered locus">Caci_7462</name>
</gene>
<dbReference type="STRING" id="479433.Caci_7462"/>
<dbReference type="InParanoid" id="C7Q9W8"/>
<evidence type="ECO:0000313" key="6">
    <source>
        <dbReference type="Proteomes" id="UP000000851"/>
    </source>
</evidence>
<dbReference type="KEGG" id="cai:Caci_7462"/>
<dbReference type="InterPro" id="IPR022409">
    <property type="entry name" value="PKD/Chitinase_dom"/>
</dbReference>
<dbReference type="SMART" id="SM00089">
    <property type="entry name" value="PKD"/>
    <property type="match status" value="1"/>
</dbReference>
<dbReference type="Pfam" id="PF05257">
    <property type="entry name" value="CHAP"/>
    <property type="match status" value="1"/>
</dbReference>
<dbReference type="SUPFAM" id="SSF49299">
    <property type="entry name" value="PKD domain"/>
    <property type="match status" value="1"/>
</dbReference>
<evidence type="ECO:0000256" key="2">
    <source>
        <dbReference type="SAM" id="SignalP"/>
    </source>
</evidence>
<dbReference type="AlphaFoldDB" id="C7Q9W8"/>
<reference evidence="5 6" key="1">
    <citation type="journal article" date="2009" name="Stand. Genomic Sci.">
        <title>Complete genome sequence of Catenulispora acidiphila type strain (ID 139908).</title>
        <authorList>
            <person name="Copeland A."/>
            <person name="Lapidus A."/>
            <person name="Glavina Del Rio T."/>
            <person name="Nolan M."/>
            <person name="Lucas S."/>
            <person name="Chen F."/>
            <person name="Tice H."/>
            <person name="Cheng J.F."/>
            <person name="Bruce D."/>
            <person name="Goodwin L."/>
            <person name="Pitluck S."/>
            <person name="Mikhailova N."/>
            <person name="Pati A."/>
            <person name="Ivanova N."/>
            <person name="Mavromatis K."/>
            <person name="Chen A."/>
            <person name="Palaniappan K."/>
            <person name="Chain P."/>
            <person name="Land M."/>
            <person name="Hauser L."/>
            <person name="Chang Y.J."/>
            <person name="Jeffries C.D."/>
            <person name="Chertkov O."/>
            <person name="Brettin T."/>
            <person name="Detter J.C."/>
            <person name="Han C."/>
            <person name="Ali Z."/>
            <person name="Tindall B.J."/>
            <person name="Goker M."/>
            <person name="Bristow J."/>
            <person name="Eisen J.A."/>
            <person name="Markowitz V."/>
            <person name="Hugenholtz P."/>
            <person name="Kyrpides N.C."/>
            <person name="Klenk H.P."/>
        </authorList>
    </citation>
    <scope>NUCLEOTIDE SEQUENCE [LARGE SCALE GENOMIC DNA]</scope>
    <source>
        <strain evidence="6">DSM 44928 / JCM 14897 / NBRC 102108 / NRRL B-24433 / ID139908</strain>
    </source>
</reference>
<dbReference type="InterPro" id="IPR035986">
    <property type="entry name" value="PKD_dom_sf"/>
</dbReference>
<keyword evidence="2" id="KW-0732">Signal</keyword>
<dbReference type="Gene3D" id="3.90.1720.10">
    <property type="entry name" value="endopeptidase domain like (from Nostoc punctiforme)"/>
    <property type="match status" value="1"/>
</dbReference>
<evidence type="ECO:0000313" key="5">
    <source>
        <dbReference type="EMBL" id="ACU76287.1"/>
    </source>
</evidence>
<dbReference type="EMBL" id="CP001700">
    <property type="protein sequence ID" value="ACU76287.1"/>
    <property type="molecule type" value="Genomic_DNA"/>
</dbReference>
<evidence type="ECO:0000259" key="4">
    <source>
        <dbReference type="PROSITE" id="PS50911"/>
    </source>
</evidence>
<dbReference type="eggNOG" id="COG3291">
    <property type="taxonomic scope" value="Bacteria"/>
</dbReference>
<dbReference type="CDD" id="cd00146">
    <property type="entry name" value="PKD"/>
    <property type="match status" value="1"/>
</dbReference>
<dbReference type="InterPro" id="IPR013783">
    <property type="entry name" value="Ig-like_fold"/>
</dbReference>
<evidence type="ECO:0000259" key="3">
    <source>
        <dbReference type="PROSITE" id="PS50093"/>
    </source>
</evidence>
<dbReference type="Pfam" id="PF18911">
    <property type="entry name" value="PKD_4"/>
    <property type="match status" value="1"/>
</dbReference>
<feature type="signal peptide" evidence="2">
    <location>
        <begin position="1"/>
        <end position="35"/>
    </location>
</feature>
<name>C7Q9W8_CATAD</name>
<dbReference type="PROSITE" id="PS50093">
    <property type="entry name" value="PKD"/>
    <property type="match status" value="1"/>
</dbReference>
<dbReference type="Proteomes" id="UP000000851">
    <property type="component" value="Chromosome"/>
</dbReference>
<dbReference type="PROSITE" id="PS50911">
    <property type="entry name" value="CHAP"/>
    <property type="match status" value="1"/>
</dbReference>
<dbReference type="HOGENOM" id="CLU_304562_0_0_11"/>